<protein>
    <submittedName>
        <fullName evidence="2">Uncharacterized protein</fullName>
    </submittedName>
</protein>
<proteinExistence type="predicted"/>
<dbReference type="AlphaFoldDB" id="A0A382J474"/>
<reference evidence="2" key="1">
    <citation type="submission" date="2018-05" db="EMBL/GenBank/DDBJ databases">
        <authorList>
            <person name="Lanie J.A."/>
            <person name="Ng W.-L."/>
            <person name="Kazmierczak K.M."/>
            <person name="Andrzejewski T.M."/>
            <person name="Davidsen T.M."/>
            <person name="Wayne K.J."/>
            <person name="Tettelin H."/>
            <person name="Glass J.I."/>
            <person name="Rusch D."/>
            <person name="Podicherti R."/>
            <person name="Tsui H.-C.T."/>
            <person name="Winkler M.E."/>
        </authorList>
    </citation>
    <scope>NUCLEOTIDE SEQUENCE</scope>
</reference>
<sequence>RWPAPGRLRHRHHRFQTSTAQI</sequence>
<feature type="non-terminal residue" evidence="2">
    <location>
        <position position="22"/>
    </location>
</feature>
<accession>A0A382J474</accession>
<name>A0A382J474_9ZZZZ</name>
<feature type="non-terminal residue" evidence="2">
    <location>
        <position position="1"/>
    </location>
</feature>
<gene>
    <name evidence="2" type="ORF">METZ01_LOCUS259550</name>
</gene>
<feature type="region of interest" description="Disordered" evidence="1">
    <location>
        <begin position="1"/>
        <end position="22"/>
    </location>
</feature>
<evidence type="ECO:0000313" key="2">
    <source>
        <dbReference type="EMBL" id="SVC06696.1"/>
    </source>
</evidence>
<dbReference type="EMBL" id="UINC01071637">
    <property type="protein sequence ID" value="SVC06696.1"/>
    <property type="molecule type" value="Genomic_DNA"/>
</dbReference>
<organism evidence="2">
    <name type="scientific">marine metagenome</name>
    <dbReference type="NCBI Taxonomy" id="408172"/>
    <lineage>
        <taxon>unclassified sequences</taxon>
        <taxon>metagenomes</taxon>
        <taxon>ecological metagenomes</taxon>
    </lineage>
</organism>
<evidence type="ECO:0000256" key="1">
    <source>
        <dbReference type="SAM" id="MobiDB-lite"/>
    </source>
</evidence>